<evidence type="ECO:0000313" key="1">
    <source>
        <dbReference type="EMBL" id="KAI4815912.1"/>
    </source>
</evidence>
<gene>
    <name evidence="1" type="ORF">KUCAC02_006035</name>
</gene>
<proteinExistence type="predicted"/>
<keyword evidence="2" id="KW-1185">Reference proteome</keyword>
<feature type="non-terminal residue" evidence="1">
    <location>
        <position position="1"/>
    </location>
</feature>
<comment type="caution">
    <text evidence="1">The sequence shown here is derived from an EMBL/GenBank/DDBJ whole genome shotgun (WGS) entry which is preliminary data.</text>
</comment>
<organism evidence="1 2">
    <name type="scientific">Chaenocephalus aceratus</name>
    <name type="common">Blackfin icefish</name>
    <name type="synonym">Chaenichthys aceratus</name>
    <dbReference type="NCBI Taxonomy" id="36190"/>
    <lineage>
        <taxon>Eukaryota</taxon>
        <taxon>Metazoa</taxon>
        <taxon>Chordata</taxon>
        <taxon>Craniata</taxon>
        <taxon>Vertebrata</taxon>
        <taxon>Euteleostomi</taxon>
        <taxon>Actinopterygii</taxon>
        <taxon>Neopterygii</taxon>
        <taxon>Teleostei</taxon>
        <taxon>Neoteleostei</taxon>
        <taxon>Acanthomorphata</taxon>
        <taxon>Eupercaria</taxon>
        <taxon>Perciformes</taxon>
        <taxon>Notothenioidei</taxon>
        <taxon>Channichthyidae</taxon>
        <taxon>Chaenocephalus</taxon>
    </lineage>
</organism>
<sequence>TLECVGIVWHSVDFLLVPGVLQKAWLLWLFKVYVMKHFGNTHLKLSSQSKLPH</sequence>
<dbReference type="Proteomes" id="UP001057452">
    <property type="component" value="Chromosome 13"/>
</dbReference>
<reference evidence="1" key="1">
    <citation type="submission" date="2022-05" db="EMBL/GenBank/DDBJ databases">
        <title>Chromosome-level genome of Chaenocephalus aceratus.</title>
        <authorList>
            <person name="Park H."/>
        </authorList>
    </citation>
    <scope>NUCLEOTIDE SEQUENCE</scope>
    <source>
        <strain evidence="1">KU_202001</strain>
    </source>
</reference>
<dbReference type="EMBL" id="CM043797">
    <property type="protein sequence ID" value="KAI4815912.1"/>
    <property type="molecule type" value="Genomic_DNA"/>
</dbReference>
<name>A0ACB9WRU1_CHAAC</name>
<evidence type="ECO:0000313" key="2">
    <source>
        <dbReference type="Proteomes" id="UP001057452"/>
    </source>
</evidence>
<protein>
    <submittedName>
        <fullName evidence="1">Uncharacterized protein</fullName>
    </submittedName>
</protein>
<accession>A0ACB9WRU1</accession>